<name>A0A318L122_9FIRM</name>
<dbReference type="EMBL" id="QJKH01000001">
    <property type="protein sequence ID" value="PXX81645.1"/>
    <property type="molecule type" value="Genomic_DNA"/>
</dbReference>
<dbReference type="PANTHER" id="PTHR10584">
    <property type="entry name" value="SUGAR KINASE"/>
    <property type="match status" value="1"/>
</dbReference>
<evidence type="ECO:0000313" key="5">
    <source>
        <dbReference type="Proteomes" id="UP000247612"/>
    </source>
</evidence>
<proteinExistence type="predicted"/>
<evidence type="ECO:0000256" key="2">
    <source>
        <dbReference type="ARBA" id="ARBA00022777"/>
    </source>
</evidence>
<dbReference type="Gene3D" id="3.40.1190.20">
    <property type="match status" value="1"/>
</dbReference>
<evidence type="ECO:0000259" key="3">
    <source>
        <dbReference type="Pfam" id="PF00294"/>
    </source>
</evidence>
<dbReference type="GO" id="GO:0005829">
    <property type="term" value="C:cytosol"/>
    <property type="evidence" value="ECO:0007669"/>
    <property type="project" value="TreeGrafter"/>
</dbReference>
<comment type="caution">
    <text evidence="4">The sequence shown here is derived from an EMBL/GenBank/DDBJ whole genome shotgun (WGS) entry which is preliminary data.</text>
</comment>
<keyword evidence="1" id="KW-0808">Transferase</keyword>
<dbReference type="SUPFAM" id="SSF53613">
    <property type="entry name" value="Ribokinase-like"/>
    <property type="match status" value="1"/>
</dbReference>
<reference evidence="4 5" key="1">
    <citation type="submission" date="2018-05" db="EMBL/GenBank/DDBJ databases">
        <title>Genomic Encyclopedia of Type Strains, Phase IV (KMG-IV): sequencing the most valuable type-strain genomes for metagenomic binning, comparative biology and taxonomic classification.</title>
        <authorList>
            <person name="Goeker M."/>
        </authorList>
    </citation>
    <scope>NUCLEOTIDE SEQUENCE [LARGE SCALE GENOMIC DNA]</scope>
    <source>
        <strain evidence="4 5">JC118</strain>
    </source>
</reference>
<dbReference type="STRING" id="1034346.GCA_000313565_00253"/>
<sequence length="297" mass="32351">MGVLAIGVACIDTTIEIDQPLMENRKYSCTGTTLSGGGPAFNAACLCALWQADAYLLSRIGTDENGRHIEAIAKQSKLKLLGCVDERFSTAHSYIVSCNVNGSRTVLNYPCHQTLNDFTFQPLPIKVILSDGHLPALTLKAQKYYADAQLIVDADICNENTIQAAKAADFIICSEEFASDYLGEALALHDRTTLNQQFETIRELNHRQLIITIGDRGAIYKIGDQPEIFPAYPVKAVDSCGAGDIFHGAFAWCVDQQASMLDALKIASLTASISVTRKGSQTSIPSYDEVMAKFRQS</sequence>
<dbReference type="InterPro" id="IPR002173">
    <property type="entry name" value="Carboh/pur_kinase_PfkB_CS"/>
</dbReference>
<dbReference type="GO" id="GO:0016301">
    <property type="term" value="F:kinase activity"/>
    <property type="evidence" value="ECO:0007669"/>
    <property type="project" value="UniProtKB-KW"/>
</dbReference>
<dbReference type="PANTHER" id="PTHR10584:SF157">
    <property type="entry name" value="SULFOFRUCTOSE KINASE"/>
    <property type="match status" value="1"/>
</dbReference>
<dbReference type="Pfam" id="PF00294">
    <property type="entry name" value="PfkB"/>
    <property type="match status" value="1"/>
</dbReference>
<dbReference type="Proteomes" id="UP000247612">
    <property type="component" value="Unassembled WGS sequence"/>
</dbReference>
<evidence type="ECO:0000256" key="1">
    <source>
        <dbReference type="ARBA" id="ARBA00022679"/>
    </source>
</evidence>
<dbReference type="AlphaFoldDB" id="A0A318L122"/>
<dbReference type="OrthoDB" id="9775849at2"/>
<dbReference type="InterPro" id="IPR011611">
    <property type="entry name" value="PfkB_dom"/>
</dbReference>
<accession>A0A318L122</accession>
<keyword evidence="5" id="KW-1185">Reference proteome</keyword>
<protein>
    <submittedName>
        <fullName evidence="4">Sugar/nucleoside kinase (Ribokinase family)</fullName>
    </submittedName>
</protein>
<gene>
    <name evidence="4" type="ORF">DES51_101256</name>
</gene>
<organism evidence="4 5">
    <name type="scientific">Dielma fastidiosa</name>
    <dbReference type="NCBI Taxonomy" id="1034346"/>
    <lineage>
        <taxon>Bacteria</taxon>
        <taxon>Bacillati</taxon>
        <taxon>Bacillota</taxon>
        <taxon>Erysipelotrichia</taxon>
        <taxon>Erysipelotrichales</taxon>
        <taxon>Erysipelotrichaceae</taxon>
        <taxon>Dielma</taxon>
    </lineage>
</organism>
<evidence type="ECO:0000313" key="4">
    <source>
        <dbReference type="EMBL" id="PXX81645.1"/>
    </source>
</evidence>
<keyword evidence="2 4" id="KW-0418">Kinase</keyword>
<dbReference type="PROSITE" id="PS00584">
    <property type="entry name" value="PFKB_KINASES_2"/>
    <property type="match status" value="1"/>
</dbReference>
<feature type="domain" description="Carbohydrate kinase PfkB" evidence="3">
    <location>
        <begin position="8"/>
        <end position="285"/>
    </location>
</feature>
<dbReference type="RefSeq" id="WP_022936560.1">
    <property type="nucleotide sequence ID" value="NZ_CABKRQ010000001.1"/>
</dbReference>
<dbReference type="InterPro" id="IPR029056">
    <property type="entry name" value="Ribokinase-like"/>
</dbReference>